<dbReference type="Gene3D" id="3.30.590.10">
    <property type="entry name" value="Glutamine synthetase/guanido kinase, catalytic domain"/>
    <property type="match status" value="1"/>
</dbReference>
<protein>
    <submittedName>
        <fullName evidence="9 10">Glutamine synthetase</fullName>
    </submittedName>
</protein>
<dbReference type="Proteomes" id="UP000029448">
    <property type="component" value="Unassembled WGS sequence"/>
</dbReference>
<dbReference type="GO" id="GO:0016020">
    <property type="term" value="C:membrane"/>
    <property type="evidence" value="ECO:0007669"/>
    <property type="project" value="TreeGrafter"/>
</dbReference>
<dbReference type="EMBL" id="JOMM01000034">
    <property type="protein sequence ID" value="OUI85412.1"/>
    <property type="molecule type" value="Genomic_DNA"/>
</dbReference>
<dbReference type="SUPFAM" id="SSF55931">
    <property type="entry name" value="Glutamine synthetase/guanido kinase"/>
    <property type="match status" value="1"/>
</dbReference>
<name>A0A094Z0A1_9PROT</name>
<reference evidence="9 11" key="1">
    <citation type="submission" date="2014-06" db="EMBL/GenBank/DDBJ databases">
        <title>Functional and comparative genomic analyses of the Drosophila gut microbiota identify candidate symbiosis factors.</title>
        <authorList>
            <person name="Newell P.D."/>
            <person name="Chaston J.M."/>
            <person name="Douglas A.E."/>
        </authorList>
    </citation>
    <scope>NUCLEOTIDE SEQUENCE [LARGE SCALE GENOMIC DNA]</scope>
    <source>
        <strain evidence="9 11">DmCS_006</strain>
    </source>
</reference>
<evidence type="ECO:0000256" key="3">
    <source>
        <dbReference type="ARBA" id="ARBA00009897"/>
    </source>
</evidence>
<evidence type="ECO:0000259" key="8">
    <source>
        <dbReference type="PROSITE" id="PS51987"/>
    </source>
</evidence>
<evidence type="ECO:0000256" key="6">
    <source>
        <dbReference type="RuleBase" id="RU000384"/>
    </source>
</evidence>
<dbReference type="EMBL" id="JOKM01000010">
    <property type="protein sequence ID" value="KGB26359.1"/>
    <property type="molecule type" value="Genomic_DNA"/>
</dbReference>
<evidence type="ECO:0000313" key="9">
    <source>
        <dbReference type="EMBL" id="KGB26359.1"/>
    </source>
</evidence>
<evidence type="ECO:0000256" key="2">
    <source>
        <dbReference type="ARBA" id="ARBA00003117"/>
    </source>
</evidence>
<dbReference type="PANTHER" id="PTHR43407:SF1">
    <property type="entry name" value="LENGSIN"/>
    <property type="match status" value="1"/>
</dbReference>
<dbReference type="Proteomes" id="UP000194565">
    <property type="component" value="Unassembled WGS sequence"/>
</dbReference>
<evidence type="ECO:0000256" key="5">
    <source>
        <dbReference type="PROSITE-ProRule" id="PRU01330"/>
    </source>
</evidence>
<dbReference type="InterPro" id="IPR036651">
    <property type="entry name" value="Gln_synt_N_sf"/>
</dbReference>
<dbReference type="AlphaFoldDB" id="A0A094Z0A1"/>
<evidence type="ECO:0000259" key="7">
    <source>
        <dbReference type="PROSITE" id="PS51986"/>
    </source>
</evidence>
<feature type="domain" description="GS catalytic" evidence="8">
    <location>
        <begin position="136"/>
        <end position="478"/>
    </location>
</feature>
<accession>A0A094Z0A1</accession>
<dbReference type="PATRIC" id="fig|104102.7.peg.227"/>
<comment type="function">
    <text evidence="2">Catalyzes the ATP-dependent biosynthesis of glutamine from glutamate and ammonia.</text>
</comment>
<proteinExistence type="inferred from homology"/>
<dbReference type="PROSITE" id="PS51987">
    <property type="entry name" value="GS_CATALYTIC"/>
    <property type="match status" value="1"/>
</dbReference>
<evidence type="ECO:0000256" key="4">
    <source>
        <dbReference type="ARBA" id="ARBA00023231"/>
    </source>
</evidence>
<dbReference type="PROSITE" id="PS51986">
    <property type="entry name" value="GS_BETA_GRASP"/>
    <property type="match status" value="1"/>
</dbReference>
<dbReference type="GO" id="GO:0005737">
    <property type="term" value="C:cytoplasm"/>
    <property type="evidence" value="ECO:0007669"/>
    <property type="project" value="TreeGrafter"/>
</dbReference>
<dbReference type="GO" id="GO:0006542">
    <property type="term" value="P:glutamine biosynthetic process"/>
    <property type="evidence" value="ECO:0007669"/>
    <property type="project" value="InterPro"/>
</dbReference>
<gene>
    <name evidence="9" type="ORF">AtDm6_0229</name>
    <name evidence="10" type="ORF">HC62_11220</name>
</gene>
<dbReference type="InterPro" id="IPR014746">
    <property type="entry name" value="Gln_synth/guanido_kin_cat_dom"/>
</dbReference>
<evidence type="ECO:0000313" key="10">
    <source>
        <dbReference type="EMBL" id="OUI85412.1"/>
    </source>
</evidence>
<dbReference type="SMART" id="SM01230">
    <property type="entry name" value="Gln-synt_C"/>
    <property type="match status" value="1"/>
</dbReference>
<dbReference type="SUPFAM" id="SSF54368">
    <property type="entry name" value="Glutamine synthetase, N-terminal domain"/>
    <property type="match status" value="1"/>
</dbReference>
<dbReference type="STRING" id="104102.AtDm6_0229"/>
<feature type="domain" description="GS beta-grasp" evidence="7">
    <location>
        <begin position="28"/>
        <end position="129"/>
    </location>
</feature>
<sequence length="478" mass="53537">MGFIEKFGLWTDPQIRAAKEVDQRVEVEGIEVIRFSFPDQHGILRGKTLVAATLKSVFSNGVSVASSLLMKDTAHRTAISIFSAQNTTGMAEVRGSADMIMVPDPTTFKVLPWSPGTGWMLCDLYFRDGRKVPFATRHILRDMLERLEGKGYDFMTGLEVEFHLTRIEDPCLRPEDSGQPPKPPQVGLTHRGYNYLTELNYDQLDPIFDILRRTMQQLGLGLSSLEIEFGPSQAEMVFNADLGMQPADDMMLFRSAAKQVCRRHGYHVSFMCRPKLPDVMSSGWHLHQSLCDRKTGANLFMPRKEGEALSPLGRMWLAGLLDNAAPAAVFTTPTINGYKRYRPFSLAPDRAVWGEDNRGVMLRVLSGVGDKASRIENRVGEPAANPYLYLASQVAAGLDGVARSAMPGPSADAPYTVEAAMLPTTLTQALDALENSSVYRDAMGETFIKYLIEIKRSEIRRYELEVSEWEQREYFDIF</sequence>
<comment type="caution">
    <text evidence="9">The sequence shown here is derived from an EMBL/GenBank/DDBJ whole genome shotgun (WGS) entry which is preliminary data.</text>
</comment>
<evidence type="ECO:0000256" key="1">
    <source>
        <dbReference type="ARBA" id="ARBA00001946"/>
    </source>
</evidence>
<dbReference type="PANTHER" id="PTHR43407">
    <property type="entry name" value="GLUTAMINE SYNTHETASE"/>
    <property type="match status" value="1"/>
</dbReference>
<dbReference type="InterPro" id="IPR008147">
    <property type="entry name" value="Gln_synt_N"/>
</dbReference>
<evidence type="ECO:0000313" key="11">
    <source>
        <dbReference type="Proteomes" id="UP000029448"/>
    </source>
</evidence>
<dbReference type="GO" id="GO:0004356">
    <property type="term" value="F:glutamine synthetase activity"/>
    <property type="evidence" value="ECO:0007669"/>
    <property type="project" value="InterPro"/>
</dbReference>
<dbReference type="Pfam" id="PF00120">
    <property type="entry name" value="Gln-synt_C"/>
    <property type="match status" value="1"/>
</dbReference>
<keyword evidence="4" id="KW-0535">Nitrogen fixation</keyword>
<comment type="similarity">
    <text evidence="3 5 6">Belongs to the glutamine synthetase family.</text>
</comment>
<comment type="cofactor">
    <cofactor evidence="1">
        <name>Mg(2+)</name>
        <dbReference type="ChEBI" id="CHEBI:18420"/>
    </cofactor>
</comment>
<keyword evidence="11" id="KW-1185">Reference proteome</keyword>
<organism evidence="9 11">
    <name type="scientific">Acetobacter tropicalis</name>
    <dbReference type="NCBI Taxonomy" id="104102"/>
    <lineage>
        <taxon>Bacteria</taxon>
        <taxon>Pseudomonadati</taxon>
        <taxon>Pseudomonadota</taxon>
        <taxon>Alphaproteobacteria</taxon>
        <taxon>Acetobacterales</taxon>
        <taxon>Acetobacteraceae</taxon>
        <taxon>Acetobacter</taxon>
    </lineage>
</organism>
<dbReference type="InterPro" id="IPR008146">
    <property type="entry name" value="Gln_synth_cat_dom"/>
</dbReference>
<evidence type="ECO:0000313" key="12">
    <source>
        <dbReference type="Proteomes" id="UP000194565"/>
    </source>
</evidence>
<reference evidence="10 12" key="2">
    <citation type="submission" date="2014-06" db="EMBL/GenBank/DDBJ databases">
        <authorList>
            <person name="Ju J."/>
            <person name="Zhang J."/>
        </authorList>
    </citation>
    <scope>NUCLEOTIDE SEQUENCE [LARGE SCALE GENOMIC DNA]</scope>
    <source>
        <strain evidence="10">DmW_042</strain>
    </source>
</reference>
<dbReference type="Gene3D" id="3.10.20.70">
    <property type="entry name" value="Glutamine synthetase, N-terminal domain"/>
    <property type="match status" value="1"/>
</dbReference>